<evidence type="ECO:0000313" key="1">
    <source>
        <dbReference type="EMBL" id="SEO17087.1"/>
    </source>
</evidence>
<name>A0A1H8MIF6_9GAMM</name>
<dbReference type="AlphaFoldDB" id="A0A1H8MIF6"/>
<dbReference type="EMBL" id="FODB01000050">
    <property type="protein sequence ID" value="SEO17087.1"/>
    <property type="molecule type" value="Genomic_DNA"/>
</dbReference>
<dbReference type="Proteomes" id="UP000199493">
    <property type="component" value="Unassembled WGS sequence"/>
</dbReference>
<sequence length="48" mass="5708">ELNLIEILWRQMKYAWLPLSAYLSFDNLCDEVHRLLDGYGTECAINFE</sequence>
<evidence type="ECO:0008006" key="3">
    <source>
        <dbReference type="Google" id="ProtNLM"/>
    </source>
</evidence>
<proteinExistence type="predicted"/>
<feature type="non-terminal residue" evidence="1">
    <location>
        <position position="1"/>
    </location>
</feature>
<protein>
    <recommendedName>
        <fullName evidence="3">IS630 family transposase</fullName>
    </recommendedName>
</protein>
<evidence type="ECO:0000313" key="2">
    <source>
        <dbReference type="Proteomes" id="UP000199493"/>
    </source>
</evidence>
<accession>A0A1H8MIF6</accession>
<organism evidence="1 2">
    <name type="scientific">Vreelandella aquamarina</name>
    <dbReference type="NCBI Taxonomy" id="77097"/>
    <lineage>
        <taxon>Bacteria</taxon>
        <taxon>Pseudomonadati</taxon>
        <taxon>Pseudomonadota</taxon>
        <taxon>Gammaproteobacteria</taxon>
        <taxon>Oceanospirillales</taxon>
        <taxon>Halomonadaceae</taxon>
        <taxon>Vreelandella</taxon>
    </lineage>
</organism>
<gene>
    <name evidence="1" type="ORF">SAMN04490369_105028</name>
</gene>
<reference evidence="1 2" key="1">
    <citation type="submission" date="2016-10" db="EMBL/GenBank/DDBJ databases">
        <authorList>
            <person name="de Groot N.N."/>
        </authorList>
    </citation>
    <scope>NUCLEOTIDE SEQUENCE [LARGE SCALE GENOMIC DNA]</scope>
    <source>
        <strain evidence="1 2">558</strain>
    </source>
</reference>